<evidence type="ECO:0008006" key="6">
    <source>
        <dbReference type="Google" id="ProtNLM"/>
    </source>
</evidence>
<evidence type="ECO:0000256" key="1">
    <source>
        <dbReference type="ARBA" id="ARBA00023268"/>
    </source>
</evidence>
<dbReference type="Gene3D" id="3.10.10.10">
    <property type="entry name" value="HIV Type 1 Reverse Transcriptase, subunit A, domain 1"/>
    <property type="match status" value="1"/>
</dbReference>
<dbReference type="CDD" id="cd01647">
    <property type="entry name" value="RT_LTR"/>
    <property type="match status" value="1"/>
</dbReference>
<organism evidence="4 5">
    <name type="scientific">Paspalum notatum var. saurae</name>
    <dbReference type="NCBI Taxonomy" id="547442"/>
    <lineage>
        <taxon>Eukaryota</taxon>
        <taxon>Viridiplantae</taxon>
        <taxon>Streptophyta</taxon>
        <taxon>Embryophyta</taxon>
        <taxon>Tracheophyta</taxon>
        <taxon>Spermatophyta</taxon>
        <taxon>Magnoliopsida</taxon>
        <taxon>Liliopsida</taxon>
        <taxon>Poales</taxon>
        <taxon>Poaceae</taxon>
        <taxon>PACMAD clade</taxon>
        <taxon>Panicoideae</taxon>
        <taxon>Andropogonodae</taxon>
        <taxon>Paspaleae</taxon>
        <taxon>Paspalinae</taxon>
        <taxon>Paspalum</taxon>
    </lineage>
</organism>
<dbReference type="Pfam" id="PF00078">
    <property type="entry name" value="RVT_1"/>
    <property type="match status" value="1"/>
</dbReference>
<dbReference type="Gene3D" id="1.10.340.70">
    <property type="match status" value="1"/>
</dbReference>
<dbReference type="InterPro" id="IPR001584">
    <property type="entry name" value="Integrase_cat-core"/>
</dbReference>
<evidence type="ECO:0000259" key="2">
    <source>
        <dbReference type="PROSITE" id="PS50878"/>
    </source>
</evidence>
<proteinExistence type="predicted"/>
<dbReference type="EMBL" id="CP144754">
    <property type="protein sequence ID" value="WVZ96097.1"/>
    <property type="molecule type" value="Genomic_DNA"/>
</dbReference>
<dbReference type="SUPFAM" id="SSF53098">
    <property type="entry name" value="Ribonuclease H-like"/>
    <property type="match status" value="1"/>
</dbReference>
<gene>
    <name evidence="4" type="ORF">U9M48_041778</name>
</gene>
<dbReference type="PANTHER" id="PTHR37984:SF5">
    <property type="entry name" value="PROTEIN NYNRIN-LIKE"/>
    <property type="match status" value="1"/>
</dbReference>
<dbReference type="Pfam" id="PF17919">
    <property type="entry name" value="RT_RNaseH_2"/>
    <property type="match status" value="1"/>
</dbReference>
<dbReference type="InterPro" id="IPR041577">
    <property type="entry name" value="RT_RNaseH_2"/>
</dbReference>
<dbReference type="InterPro" id="IPR050951">
    <property type="entry name" value="Retrovirus_Pol_polyprotein"/>
</dbReference>
<dbReference type="Proteomes" id="UP001341281">
    <property type="component" value="Chromosome 10"/>
</dbReference>
<dbReference type="InterPro" id="IPR036397">
    <property type="entry name" value="RNaseH_sf"/>
</dbReference>
<dbReference type="InterPro" id="IPR041588">
    <property type="entry name" value="Integrase_H2C2"/>
</dbReference>
<dbReference type="Pfam" id="PF17921">
    <property type="entry name" value="Integrase_H2C2"/>
    <property type="match status" value="1"/>
</dbReference>
<dbReference type="SUPFAM" id="SSF56672">
    <property type="entry name" value="DNA/RNA polymerases"/>
    <property type="match status" value="1"/>
</dbReference>
<dbReference type="PANTHER" id="PTHR37984">
    <property type="entry name" value="PROTEIN CBG26694"/>
    <property type="match status" value="1"/>
</dbReference>
<dbReference type="FunFam" id="3.30.70.270:FF:000020">
    <property type="entry name" value="Transposon Tf2-6 polyprotein-like Protein"/>
    <property type="match status" value="1"/>
</dbReference>
<reference evidence="4 5" key="1">
    <citation type="submission" date="2024-02" db="EMBL/GenBank/DDBJ databases">
        <title>High-quality chromosome-scale genome assembly of Pensacola bahiagrass (Paspalum notatum Flugge var. saurae).</title>
        <authorList>
            <person name="Vega J.M."/>
            <person name="Podio M."/>
            <person name="Orjuela J."/>
            <person name="Siena L.A."/>
            <person name="Pessino S.C."/>
            <person name="Combes M.C."/>
            <person name="Mariac C."/>
            <person name="Albertini E."/>
            <person name="Pupilli F."/>
            <person name="Ortiz J.P.A."/>
            <person name="Leblanc O."/>
        </authorList>
    </citation>
    <scope>NUCLEOTIDE SEQUENCE [LARGE SCALE GENOMIC DNA]</scope>
    <source>
        <strain evidence="4">R1</strain>
        <tissue evidence="4">Leaf</tissue>
    </source>
</reference>
<evidence type="ECO:0000313" key="5">
    <source>
        <dbReference type="Proteomes" id="UP001341281"/>
    </source>
</evidence>
<dbReference type="PROSITE" id="PS50994">
    <property type="entry name" value="INTEGRASE"/>
    <property type="match status" value="1"/>
</dbReference>
<keyword evidence="1" id="KW-0511">Multifunctional enzyme</keyword>
<dbReference type="GO" id="GO:0003676">
    <property type="term" value="F:nucleic acid binding"/>
    <property type="evidence" value="ECO:0007669"/>
    <property type="project" value="InterPro"/>
</dbReference>
<dbReference type="Gene3D" id="3.30.420.10">
    <property type="entry name" value="Ribonuclease H-like superfamily/Ribonuclease H"/>
    <property type="match status" value="1"/>
</dbReference>
<sequence>MCVDYRKLNAMTVKNKFPIPVIDEILDELAGAKWFSTLNLASGFHQILMAEPDRYKTAFQAHHGHYEYLVMPYGVIGGPATFHHEMNIVLVPFLRKFVVVFIDDVLIYNKTWEEHPQHIKEVFKALQFLKFKMSYLGHVISGLGVATDPKKIEIVRNWPTPVSVKKLRSFLGLAGYYRKFVKNLGLISKPLTTLLMKGEVFIWTEVHEEAFQALKLALTSAPVLALPNFHQLFVIETDASDRGIGAVLQQNGHPIAFVSKALGPKNMGLSTYEKEFEHYRSYLQDEFIISTNQKSFLHLNDQYLSTPWQQKAITKLWVYSTKSVTRNVLKTVLLMHYCKDRMPKRGVLAISTIQPVWILDISQGYDKHPKAKELYASLSVSGSQGHFTLHQGLIKYKGRLWLDGNLEVHTKVMEALHSCALGGHSGALVTYIRAKKLFAWPKMKKDVYQFVAQCTIYQEVKVERCKYPGLLQPLPVPTHAWQVVSLDFIEGQPTSKHYNCILVVVEKFSKYAHFIALAHPFTEFQLALLYKEDVFKLHDFPEVIISDKDIIFTSHLWQELFKLTKTELRMSTSYHP</sequence>
<dbReference type="InterPro" id="IPR043502">
    <property type="entry name" value="DNA/RNA_pol_sf"/>
</dbReference>
<evidence type="ECO:0000313" key="4">
    <source>
        <dbReference type="EMBL" id="WVZ96097.1"/>
    </source>
</evidence>
<dbReference type="InterPro" id="IPR043128">
    <property type="entry name" value="Rev_trsase/Diguanyl_cyclase"/>
</dbReference>
<dbReference type="GO" id="GO:0015074">
    <property type="term" value="P:DNA integration"/>
    <property type="evidence" value="ECO:0007669"/>
    <property type="project" value="InterPro"/>
</dbReference>
<evidence type="ECO:0000259" key="3">
    <source>
        <dbReference type="PROSITE" id="PS50994"/>
    </source>
</evidence>
<name>A0AAQ3UTD0_PASNO</name>
<dbReference type="GO" id="GO:0003824">
    <property type="term" value="F:catalytic activity"/>
    <property type="evidence" value="ECO:0007669"/>
    <property type="project" value="UniProtKB-KW"/>
</dbReference>
<protein>
    <recommendedName>
        <fullName evidence="6">Integrase catalytic domain-containing protein</fullName>
    </recommendedName>
</protein>
<keyword evidence="5" id="KW-1185">Reference proteome</keyword>
<feature type="domain" description="Reverse transcriptase" evidence="2">
    <location>
        <begin position="1"/>
        <end position="175"/>
    </location>
</feature>
<dbReference type="PROSITE" id="PS50878">
    <property type="entry name" value="RT_POL"/>
    <property type="match status" value="1"/>
</dbReference>
<dbReference type="InterPro" id="IPR000477">
    <property type="entry name" value="RT_dom"/>
</dbReference>
<dbReference type="AlphaFoldDB" id="A0AAQ3UTD0"/>
<dbReference type="Gene3D" id="3.30.70.270">
    <property type="match status" value="2"/>
</dbReference>
<accession>A0AAQ3UTD0</accession>
<dbReference type="InterPro" id="IPR012337">
    <property type="entry name" value="RNaseH-like_sf"/>
</dbReference>
<feature type="domain" description="Integrase catalytic" evidence="3">
    <location>
        <begin position="471"/>
        <end position="576"/>
    </location>
</feature>